<dbReference type="Proteomes" id="UP000316473">
    <property type="component" value="Chromosome"/>
</dbReference>
<dbReference type="AlphaFoldDB" id="A0A4Y1YN07"/>
<sequence>MQLRGLIYLVGLLLLVLPMAASAAATQSTNGNATVTKSAKCRGCLCPGNPCQLCRLPPHSDEPVPEDEPATCRAIREAVPAAAFQPGENEYFSNLDKSTMMCIRSGGDVIPNTRRVPDYPGRVYCKPDLSLR</sequence>
<gene>
    <name evidence="2" type="ORF">Nstercoris_00644</name>
</gene>
<reference evidence="2 3" key="1">
    <citation type="submission" date="2019-06" db="EMBL/GenBank/DDBJ databases">
        <title>Nitrosomonas stercoris KYUHI-S whole genome shotgun sequence.</title>
        <authorList>
            <person name="Nakagawa T."/>
            <person name="Tsuchiya Y."/>
            <person name="Takahashi R."/>
        </authorList>
    </citation>
    <scope>NUCLEOTIDE SEQUENCE [LARGE SCALE GENOMIC DNA]</scope>
    <source>
        <strain evidence="2 3">KYUHI-S</strain>
    </source>
</reference>
<keyword evidence="1" id="KW-0732">Signal</keyword>
<organism evidence="2 3">
    <name type="scientific">Nitrosomonas stercoris</name>
    <dbReference type="NCBI Taxonomy" id="1444684"/>
    <lineage>
        <taxon>Bacteria</taxon>
        <taxon>Pseudomonadati</taxon>
        <taxon>Pseudomonadota</taxon>
        <taxon>Betaproteobacteria</taxon>
        <taxon>Nitrosomonadales</taxon>
        <taxon>Nitrosomonadaceae</taxon>
        <taxon>Nitrosomonas</taxon>
    </lineage>
</organism>
<proteinExistence type="predicted"/>
<feature type="signal peptide" evidence="1">
    <location>
        <begin position="1"/>
        <end position="23"/>
    </location>
</feature>
<evidence type="ECO:0000313" key="2">
    <source>
        <dbReference type="EMBL" id="BBL34411.1"/>
    </source>
</evidence>
<dbReference type="KEGG" id="nst:Nstercoris_00644"/>
<dbReference type="EMBL" id="AP019755">
    <property type="protein sequence ID" value="BBL34411.1"/>
    <property type="molecule type" value="Genomic_DNA"/>
</dbReference>
<evidence type="ECO:0000313" key="3">
    <source>
        <dbReference type="Proteomes" id="UP000316473"/>
    </source>
</evidence>
<feature type="chain" id="PRO_5021219545" evidence="1">
    <location>
        <begin position="24"/>
        <end position="132"/>
    </location>
</feature>
<protein>
    <submittedName>
        <fullName evidence="2">Uncharacterized protein</fullName>
    </submittedName>
</protein>
<keyword evidence="3" id="KW-1185">Reference proteome</keyword>
<accession>A0A4Y1YN07</accession>
<name>A0A4Y1YN07_9PROT</name>
<evidence type="ECO:0000256" key="1">
    <source>
        <dbReference type="SAM" id="SignalP"/>
    </source>
</evidence>